<dbReference type="EMBL" id="CP017557">
    <property type="protein sequence ID" value="AOW05312.1"/>
    <property type="molecule type" value="Genomic_DNA"/>
</dbReference>
<evidence type="ECO:0000313" key="4">
    <source>
        <dbReference type="Proteomes" id="UP000256601"/>
    </source>
</evidence>
<reference evidence="2 4" key="2">
    <citation type="submission" date="2018-07" db="EMBL/GenBank/DDBJ databases">
        <title>Draft Genome Assemblies for Five Robust Yarrowia lipolytica Strains Exhibiting High Lipid Production and Pentose Sugar Utilization and Sugar Alcohol Secretion from Undetoxified Lignocellulosic Biomass Hydrolysates.</title>
        <authorList>
            <consortium name="DOE Joint Genome Institute"/>
            <person name="Walker C."/>
            <person name="Ryu S."/>
            <person name="Na H."/>
            <person name="Zane M."/>
            <person name="LaButti K."/>
            <person name="Lipzen A."/>
            <person name="Haridas S."/>
            <person name="Barry K."/>
            <person name="Grigoriev I.V."/>
            <person name="Quarterman J."/>
            <person name="Slininger P."/>
            <person name="Dien B."/>
            <person name="Trinh C.T."/>
        </authorList>
    </citation>
    <scope>NUCLEOTIDE SEQUENCE [LARGE SCALE GENOMIC DNA]</scope>
    <source>
        <strain evidence="2 4">YB392</strain>
    </source>
</reference>
<dbReference type="GO" id="GO:1990072">
    <property type="term" value="C:TRAPPIII protein complex"/>
    <property type="evidence" value="ECO:0007669"/>
    <property type="project" value="TreeGrafter"/>
</dbReference>
<dbReference type="Proteomes" id="UP000256601">
    <property type="component" value="Unassembled WGS sequence"/>
</dbReference>
<dbReference type="VEuPathDB" id="FungiDB:YALI0_E12177g"/>
<dbReference type="PANTHER" id="PTHR12975:SF6">
    <property type="entry name" value="TRAFFICKING PROTEIN PARTICLE COMPLEX SUBUNIT 8"/>
    <property type="match status" value="1"/>
</dbReference>
<dbReference type="Proteomes" id="UP000182444">
    <property type="component" value="Chromosome 1E"/>
</dbReference>
<gene>
    <name evidence="2" type="ORF">B0I71DRAFT_129067</name>
    <name evidence="1" type="ORF">YALI1_E15074g</name>
</gene>
<dbReference type="AlphaFoldDB" id="A0A1D8NI56"/>
<proteinExistence type="predicted"/>
<sequence length="573" mass="63968">MFSLLLQSFVCCRFLSSLWLSQHSVVCLLLQVLLTHITISNSQHNTPNPTMMKSIVARAYSPFCSVFATEDCDKLANDLGYEDLITLLAPHGDSVGRATVRDSQGMTNTYDDFAIRLGAKRPTERDSGGMLFNPDAMEALLREYIGHYNSDDSAFARFFAKLVAAPPDTAFETFSQPAAHLFCVSSRNAHPLDTLQALAQGQKRDKDCLNFYVLVHDARVEDAENSTQRTIALLERAKKRFGLAGMIKLGQEGVPETIPTPQFLTVGDELVNLKTGVGFGSRTLSQPDKESIRSLLREFTVQHLIPHMERCIMTWDTVAAGKRGLTGRMFSAGKKWLKFGGSEKQEAGSSIQASGIYPQGSPEQTIRRLADYAFMLRDYRYAYATYELVKRDFLSDKAWKYLAACQEQAAVALLMYTTRLTEKQRVEVLNPLLDSACYTYISRLQLPQYALRMLVVTSDLQCLLGPDAASQGATQWFQKLLDERLVGRLGYALIMLRVSYAFSQSPKGRKAALWQLLSAREWADANQKGEMAKCLDMTAPVYDELNWPNNEGTLLTRLKGELANEAKPTSVAS</sequence>
<dbReference type="eggNOG" id="KOG1938">
    <property type="taxonomic scope" value="Eukaryota"/>
</dbReference>
<evidence type="ECO:0000313" key="1">
    <source>
        <dbReference type="EMBL" id="AOW05312.1"/>
    </source>
</evidence>
<accession>A0A1D8NI56</accession>
<organism evidence="1 3">
    <name type="scientific">Yarrowia lipolytica</name>
    <name type="common">Candida lipolytica</name>
    <dbReference type="NCBI Taxonomy" id="4952"/>
    <lineage>
        <taxon>Eukaryota</taxon>
        <taxon>Fungi</taxon>
        <taxon>Dikarya</taxon>
        <taxon>Ascomycota</taxon>
        <taxon>Saccharomycotina</taxon>
        <taxon>Dipodascomycetes</taxon>
        <taxon>Dipodascales</taxon>
        <taxon>Dipodascales incertae sedis</taxon>
        <taxon>Yarrowia</taxon>
    </lineage>
</organism>
<dbReference type="Pfam" id="PF12739">
    <property type="entry name" value="TRAPPC-Trs85"/>
    <property type="match status" value="1"/>
</dbReference>
<protein>
    <submittedName>
        <fullName evidence="2">ER-golgi trafficking TRAPP I complex 85 kDa subunit-domain-containing protein</fullName>
    </submittedName>
</protein>
<evidence type="ECO:0000313" key="3">
    <source>
        <dbReference type="Proteomes" id="UP000182444"/>
    </source>
</evidence>
<dbReference type="KEGG" id="yli:2912816"/>
<reference evidence="1 3" key="1">
    <citation type="journal article" date="2016" name="PLoS ONE">
        <title>Sequence Assembly of Yarrowia lipolytica Strain W29/CLIB89 Shows Transposable Element Diversity.</title>
        <authorList>
            <person name="Magnan C."/>
            <person name="Yu J."/>
            <person name="Chang I."/>
            <person name="Jahn E."/>
            <person name="Kanomata Y."/>
            <person name="Wu J."/>
            <person name="Zeller M."/>
            <person name="Oakes M."/>
            <person name="Baldi P."/>
            <person name="Sandmeyer S."/>
        </authorList>
    </citation>
    <scope>NUCLEOTIDE SEQUENCE [LARGE SCALE GENOMIC DNA]</scope>
    <source>
        <strain evidence="1">CLIB89</strain>
        <strain evidence="3">CLIB89(W29)</strain>
    </source>
</reference>
<evidence type="ECO:0000313" key="2">
    <source>
        <dbReference type="EMBL" id="RDW27478.1"/>
    </source>
</evidence>
<dbReference type="InterPro" id="IPR024420">
    <property type="entry name" value="TRAPP_III_complex_Trs85"/>
</dbReference>
<dbReference type="GeneID" id="2912816"/>
<dbReference type="PANTHER" id="PTHR12975">
    <property type="entry name" value="TRANSPORT PROTEIN TRAPP"/>
    <property type="match status" value="1"/>
</dbReference>
<dbReference type="VEuPathDB" id="FungiDB:YALI1_E15074g"/>
<name>A0A1D8NI56_YARLL</name>
<dbReference type="EMBL" id="KZ858962">
    <property type="protein sequence ID" value="RDW27478.1"/>
    <property type="molecule type" value="Genomic_DNA"/>
</dbReference>